<sequence>MGSVSTSPDTVVHLKTPLGALDAQWEAATPAESQNGTLKCLGIQYADIPYRWSPPRKPAAGPWQGTRDCTQVGPGCPQIGRALFGVDRVPMFGQLGSDAAGNATMAIRPDYEDEFSCLNLNIYTPASVNGSSAFVSDKKLPVLVWIHGGSYQVGAGSVDAYDGTSLVRRSLEIGSPVVVVTINYRLGVLGFLHSKELAESEAGNDNVPPEFRSTANLALVDCKYAIEWLRENVAHFGGDPENITAIGESAGAGAIHHLMTVPQLYVDIPRIILSSSTCMSIQLLRAHEAQKAYDEICDKLGANSVEELRNVSVEKLVEETWFASTTFRPIWDDITITSDPREVAFDPERWNPSLKAMVLGTCQNEPWIREAAILASGKPHAITKVIQSRIPPHLDLRERAAQLYSSPASFAWHAASPSLAVPDHNHCSMALEGHCRYYTPAALMSRSLARRAAPAKIYRYVFGYSTEHWPVDWPTTHTADILPMFLHQSLTDKDRRISETFADRLLEFTAGSTPSAWTPYSADEAQLNILDKKGEWSVGSEREGAYDLTEDLVQLWADVVKASLATGRTGWPEMAR</sequence>
<dbReference type="SUPFAM" id="SSF53474">
    <property type="entry name" value="alpha/beta-Hydrolases"/>
    <property type="match status" value="1"/>
</dbReference>
<evidence type="ECO:0000313" key="3">
    <source>
        <dbReference type="Proteomes" id="UP001642406"/>
    </source>
</evidence>
<organism evidence="2 3">
    <name type="scientific">Sporothrix bragantina</name>
    <dbReference type="NCBI Taxonomy" id="671064"/>
    <lineage>
        <taxon>Eukaryota</taxon>
        <taxon>Fungi</taxon>
        <taxon>Dikarya</taxon>
        <taxon>Ascomycota</taxon>
        <taxon>Pezizomycotina</taxon>
        <taxon>Sordariomycetes</taxon>
        <taxon>Sordariomycetidae</taxon>
        <taxon>Ophiostomatales</taxon>
        <taxon>Ophiostomataceae</taxon>
        <taxon>Sporothrix</taxon>
    </lineage>
</organism>
<reference evidence="2 3" key="1">
    <citation type="submission" date="2024-01" db="EMBL/GenBank/DDBJ databases">
        <authorList>
            <person name="Allen C."/>
            <person name="Tagirdzhanova G."/>
        </authorList>
    </citation>
    <scope>NUCLEOTIDE SEQUENCE [LARGE SCALE GENOMIC DNA]</scope>
</reference>
<keyword evidence="3" id="KW-1185">Reference proteome</keyword>
<gene>
    <name evidence="2" type="ORF">SBRCBS47491_000830</name>
</gene>
<accession>A0ABP0ATN9</accession>
<dbReference type="PANTHER" id="PTHR11559">
    <property type="entry name" value="CARBOXYLESTERASE"/>
    <property type="match status" value="1"/>
</dbReference>
<dbReference type="Proteomes" id="UP001642406">
    <property type="component" value="Unassembled WGS sequence"/>
</dbReference>
<dbReference type="InterPro" id="IPR050309">
    <property type="entry name" value="Type-B_Carboxylest/Lipase"/>
</dbReference>
<dbReference type="InterPro" id="IPR002018">
    <property type="entry name" value="CarbesteraseB"/>
</dbReference>
<dbReference type="InterPro" id="IPR029058">
    <property type="entry name" value="AB_hydrolase_fold"/>
</dbReference>
<dbReference type="EMBL" id="CAWUHC010000005">
    <property type="protein sequence ID" value="CAK7210608.1"/>
    <property type="molecule type" value="Genomic_DNA"/>
</dbReference>
<name>A0ABP0ATN9_9PEZI</name>
<dbReference type="Pfam" id="PF00135">
    <property type="entry name" value="COesterase"/>
    <property type="match status" value="1"/>
</dbReference>
<protein>
    <recommendedName>
        <fullName evidence="1">Carboxylesterase type B domain-containing protein</fullName>
    </recommendedName>
</protein>
<comment type="caution">
    <text evidence="2">The sequence shown here is derived from an EMBL/GenBank/DDBJ whole genome shotgun (WGS) entry which is preliminary data.</text>
</comment>
<proteinExistence type="predicted"/>
<feature type="domain" description="Carboxylesterase type B" evidence="1">
    <location>
        <begin position="40"/>
        <end position="533"/>
    </location>
</feature>
<evidence type="ECO:0000259" key="1">
    <source>
        <dbReference type="Pfam" id="PF00135"/>
    </source>
</evidence>
<dbReference type="Gene3D" id="3.40.50.1820">
    <property type="entry name" value="alpha/beta hydrolase"/>
    <property type="match status" value="1"/>
</dbReference>
<evidence type="ECO:0000313" key="2">
    <source>
        <dbReference type="EMBL" id="CAK7210608.1"/>
    </source>
</evidence>